<protein>
    <submittedName>
        <fullName evidence="2">Uncharacterized protein</fullName>
    </submittedName>
</protein>
<proteinExistence type="predicted"/>
<gene>
    <name evidence="2" type="ORF">ABIF63_006133</name>
</gene>
<feature type="transmembrane region" description="Helical" evidence="1">
    <location>
        <begin position="6"/>
        <end position="23"/>
    </location>
</feature>
<evidence type="ECO:0000313" key="3">
    <source>
        <dbReference type="Proteomes" id="UP001549291"/>
    </source>
</evidence>
<evidence type="ECO:0000313" key="2">
    <source>
        <dbReference type="EMBL" id="MET4722027.1"/>
    </source>
</evidence>
<keyword evidence="1" id="KW-0812">Transmembrane</keyword>
<dbReference type="EMBL" id="JBEPTQ010000002">
    <property type="protein sequence ID" value="MET4722027.1"/>
    <property type="molecule type" value="Genomic_DNA"/>
</dbReference>
<name>A0ABV2RYL4_BRAJP</name>
<evidence type="ECO:0000256" key="1">
    <source>
        <dbReference type="SAM" id="Phobius"/>
    </source>
</evidence>
<dbReference type="Proteomes" id="UP001549291">
    <property type="component" value="Unassembled WGS sequence"/>
</dbReference>
<reference evidence="2 3" key="1">
    <citation type="submission" date="2024-06" db="EMBL/GenBank/DDBJ databases">
        <title>Genomic Encyclopedia of Type Strains, Phase V (KMG-V): Genome sequencing to study the core and pangenomes of soil and plant-associated prokaryotes.</title>
        <authorList>
            <person name="Whitman W."/>
        </authorList>
    </citation>
    <scope>NUCLEOTIDE SEQUENCE [LARGE SCALE GENOMIC DNA]</scope>
    <source>
        <strain evidence="2 3">USDA 160</strain>
    </source>
</reference>
<sequence>MPPSFVVILVVVCIAIGAGGWLWERLGKAAKEIDEDANHRH</sequence>
<keyword evidence="3" id="KW-1185">Reference proteome</keyword>
<accession>A0ABV2RYL4</accession>
<keyword evidence="1" id="KW-1133">Transmembrane helix</keyword>
<comment type="caution">
    <text evidence="2">The sequence shown here is derived from an EMBL/GenBank/DDBJ whole genome shotgun (WGS) entry which is preliminary data.</text>
</comment>
<organism evidence="2 3">
    <name type="scientific">Bradyrhizobium japonicum</name>
    <dbReference type="NCBI Taxonomy" id="375"/>
    <lineage>
        <taxon>Bacteria</taxon>
        <taxon>Pseudomonadati</taxon>
        <taxon>Pseudomonadota</taxon>
        <taxon>Alphaproteobacteria</taxon>
        <taxon>Hyphomicrobiales</taxon>
        <taxon>Nitrobacteraceae</taxon>
        <taxon>Bradyrhizobium</taxon>
    </lineage>
</organism>
<keyword evidence="1" id="KW-0472">Membrane</keyword>